<organism evidence="2 3">
    <name type="scientific">Phytophthora megakarya</name>
    <dbReference type="NCBI Taxonomy" id="4795"/>
    <lineage>
        <taxon>Eukaryota</taxon>
        <taxon>Sar</taxon>
        <taxon>Stramenopiles</taxon>
        <taxon>Oomycota</taxon>
        <taxon>Peronosporomycetes</taxon>
        <taxon>Peronosporales</taxon>
        <taxon>Peronosporaceae</taxon>
        <taxon>Phytophthora</taxon>
    </lineage>
</organism>
<evidence type="ECO:0000313" key="2">
    <source>
        <dbReference type="EMBL" id="OWZ15157.1"/>
    </source>
</evidence>
<proteinExistence type="predicted"/>
<comment type="caution">
    <text evidence="2">The sequence shown here is derived from an EMBL/GenBank/DDBJ whole genome shotgun (WGS) entry which is preliminary data.</text>
</comment>
<gene>
    <name evidence="2" type="ORF">PHMEG_00011255</name>
</gene>
<keyword evidence="3" id="KW-1185">Reference proteome</keyword>
<dbReference type="EMBL" id="NBNE01001182">
    <property type="protein sequence ID" value="OWZ15157.1"/>
    <property type="molecule type" value="Genomic_DNA"/>
</dbReference>
<evidence type="ECO:0000313" key="3">
    <source>
        <dbReference type="Proteomes" id="UP000198211"/>
    </source>
</evidence>
<dbReference type="OrthoDB" id="116040at2759"/>
<feature type="region of interest" description="Disordered" evidence="1">
    <location>
        <begin position="1"/>
        <end position="39"/>
    </location>
</feature>
<name>A0A225WDQ3_9STRA</name>
<protein>
    <submittedName>
        <fullName evidence="2">Uncharacterized protein</fullName>
    </submittedName>
</protein>
<accession>A0A225WDQ3</accession>
<reference evidence="3" key="1">
    <citation type="submission" date="2017-03" db="EMBL/GenBank/DDBJ databases">
        <title>Phytopthora megakarya and P. palmivora, two closely related causual agents of cacao black pod achieved similar genome size and gene model numbers by different mechanisms.</title>
        <authorList>
            <person name="Ali S."/>
            <person name="Shao J."/>
            <person name="Larry D.J."/>
            <person name="Kronmiller B."/>
            <person name="Shen D."/>
            <person name="Strem M.D."/>
            <person name="Melnick R.L."/>
            <person name="Guiltinan M.J."/>
            <person name="Tyler B.M."/>
            <person name="Meinhardt L.W."/>
            <person name="Bailey B.A."/>
        </authorList>
    </citation>
    <scope>NUCLEOTIDE SEQUENCE [LARGE SCALE GENOMIC DNA]</scope>
    <source>
        <strain evidence="3">zdho120</strain>
    </source>
</reference>
<evidence type="ECO:0000256" key="1">
    <source>
        <dbReference type="SAM" id="MobiDB-lite"/>
    </source>
</evidence>
<dbReference type="Proteomes" id="UP000198211">
    <property type="component" value="Unassembled WGS sequence"/>
</dbReference>
<sequence>MPKDPQVSRSEIGKPRSKTLQTKMKAPEYEEDGDQDGSGWTVEDLKSTYHRKELRDFVHQDPLMRILKLKRIADPKEPVTTPATLTNRFDAAMELIRLAERSGYDALFDLDLNAIQAISHALFLLVGEVPPSRGPLPLTTTDVVSKLSVSLNYVGAAEDGSDTSSGPP</sequence>
<dbReference type="AlphaFoldDB" id="A0A225WDQ3"/>